<dbReference type="STRING" id="1076935.U4LVJ9"/>
<accession>U4LVJ9</accession>
<proteinExistence type="predicted"/>
<dbReference type="Proteomes" id="UP000018144">
    <property type="component" value="Unassembled WGS sequence"/>
</dbReference>
<organism evidence="3 4">
    <name type="scientific">Pyronema omphalodes (strain CBS 100304)</name>
    <name type="common">Pyronema confluens</name>
    <dbReference type="NCBI Taxonomy" id="1076935"/>
    <lineage>
        <taxon>Eukaryota</taxon>
        <taxon>Fungi</taxon>
        <taxon>Dikarya</taxon>
        <taxon>Ascomycota</taxon>
        <taxon>Pezizomycotina</taxon>
        <taxon>Pezizomycetes</taxon>
        <taxon>Pezizales</taxon>
        <taxon>Pyronemataceae</taxon>
        <taxon>Pyronema</taxon>
    </lineage>
</organism>
<name>U4LVJ9_PYROM</name>
<dbReference type="Pfam" id="PF24883">
    <property type="entry name" value="NPHP3_N"/>
    <property type="match status" value="1"/>
</dbReference>
<dbReference type="Gene3D" id="3.40.50.300">
    <property type="entry name" value="P-loop containing nucleotide triphosphate hydrolases"/>
    <property type="match status" value="1"/>
</dbReference>
<dbReference type="OrthoDB" id="426293at2759"/>
<protein>
    <submittedName>
        <fullName evidence="3">Similar to ankyrin [Exophiala dermatitidis NIH/UT8656] acc. no. EHY59712</fullName>
    </submittedName>
</protein>
<dbReference type="eggNOG" id="ENOG502S59A">
    <property type="taxonomic scope" value="Eukaryota"/>
</dbReference>
<dbReference type="InterPro" id="IPR056884">
    <property type="entry name" value="NPHP3-like_N"/>
</dbReference>
<evidence type="ECO:0000313" key="4">
    <source>
        <dbReference type="Proteomes" id="UP000018144"/>
    </source>
</evidence>
<gene>
    <name evidence="3" type="ORF">PCON_04025</name>
</gene>
<keyword evidence="1" id="KW-0677">Repeat</keyword>
<sequence length="531" mass="59613">MSDPLSVSTSIAGFIGLATQVTSVLKNYIDRAKSAHEDAKRLNELLALCLVLDQMRDLLCGEEAQLKRSSFGDTSLLISVLGSTNYHVDKLYKKLSKFSTPNSNKLGDICDRLTWPLGSDDYEKSVADLHHLAQVFHAAWLSDTHSNVMTKLQENHNELQTTITTLQKMAISPPKEVLDQLTQVLGLLATIGNVSESITEIKNISLGLQRLERKCEEGELYTLMKWMTPTEPQVRHKEMAQSRLKNTGDWFTEMVDFQNWKGAGKSIICSLVIDYLSAKSQGNSCVIWLYCDYRDGNKQTAIYMIAALLKQVILATPETFDTIIRALQEIKGSPNKDLELNKLCEFLTEALQQFSNVYICIVALDEFQKDRASFLTSLEGILNYPALKNSLKLFLTGRPPMESVVEDNFVGSKLHAMTLTANTSDIVKYIDNQIKLSDRDGVVMGEDFLQSLKKTIIDTANGMFLLPALQIQHILEKTTLRDRRDALNAMPKGLNDAFQDTLRRIQSQPGQKGKQALNALTWVFLAETIDY</sequence>
<reference evidence="3 4" key="1">
    <citation type="journal article" date="2013" name="PLoS Genet.">
        <title>The genome and development-dependent transcriptomes of Pyronema confluens: a window into fungal evolution.</title>
        <authorList>
            <person name="Traeger S."/>
            <person name="Altegoer F."/>
            <person name="Freitag M."/>
            <person name="Gabaldon T."/>
            <person name="Kempken F."/>
            <person name="Kumar A."/>
            <person name="Marcet-Houben M."/>
            <person name="Poggeler S."/>
            <person name="Stajich J.E."/>
            <person name="Nowrousian M."/>
        </authorList>
    </citation>
    <scope>NUCLEOTIDE SEQUENCE [LARGE SCALE GENOMIC DNA]</scope>
    <source>
        <strain evidence="4">CBS 100304</strain>
        <tissue evidence="3">Vegetative mycelium</tissue>
    </source>
</reference>
<evidence type="ECO:0000256" key="1">
    <source>
        <dbReference type="ARBA" id="ARBA00022737"/>
    </source>
</evidence>
<dbReference type="PANTHER" id="PTHR10039:SF16">
    <property type="entry name" value="GPI INOSITOL-DEACYLASE"/>
    <property type="match status" value="1"/>
</dbReference>
<feature type="domain" description="Nephrocystin 3-like N-terminal" evidence="2">
    <location>
        <begin position="247"/>
        <end position="398"/>
    </location>
</feature>
<dbReference type="EMBL" id="HF936572">
    <property type="protein sequence ID" value="CCX34632.1"/>
    <property type="molecule type" value="Genomic_DNA"/>
</dbReference>
<evidence type="ECO:0000313" key="3">
    <source>
        <dbReference type="EMBL" id="CCX34632.1"/>
    </source>
</evidence>
<dbReference type="InterPro" id="IPR027417">
    <property type="entry name" value="P-loop_NTPase"/>
</dbReference>
<dbReference type="PANTHER" id="PTHR10039">
    <property type="entry name" value="AMELOGENIN"/>
    <property type="match status" value="1"/>
</dbReference>
<keyword evidence="4" id="KW-1185">Reference proteome</keyword>
<evidence type="ECO:0000259" key="2">
    <source>
        <dbReference type="Pfam" id="PF24883"/>
    </source>
</evidence>
<dbReference type="AlphaFoldDB" id="U4LVJ9"/>